<proteinExistence type="predicted"/>
<dbReference type="Proteomes" id="UP001152797">
    <property type="component" value="Unassembled WGS sequence"/>
</dbReference>
<reference evidence="2" key="2">
    <citation type="submission" date="2024-04" db="EMBL/GenBank/DDBJ databases">
        <authorList>
            <person name="Chen Y."/>
            <person name="Shah S."/>
            <person name="Dougan E. K."/>
            <person name="Thang M."/>
            <person name="Chan C."/>
        </authorList>
    </citation>
    <scope>NUCLEOTIDE SEQUENCE [LARGE SCALE GENOMIC DNA]</scope>
</reference>
<dbReference type="EMBL" id="CAMXCT020001250">
    <property type="protein sequence ID" value="CAL1141663.1"/>
    <property type="molecule type" value="Genomic_DNA"/>
</dbReference>
<accession>A0A9P1CBX5</accession>
<dbReference type="EMBL" id="CAMXCT030001250">
    <property type="protein sequence ID" value="CAL4775600.1"/>
    <property type="molecule type" value="Genomic_DNA"/>
</dbReference>
<sequence length="204" mass="22465">HVVFARLVKNVRFAKKRSNCFGIPKLAQVHCPNHPMCHHSSCPATLSTSRAGYSQAVSWARPVPIGKSRHAFSEKTTQIISQALRITEITLLILKAADCGLMFLKVVCLLITELSVLVLQGLDQELLGTDLQGQGTSRLGVSTLSPSESLWQSFFDEDSTWQKARPCSPLLGIRIGLPIAGRYLHSWPLAAPRCFSSWLSRNDG</sequence>
<evidence type="ECO:0000313" key="3">
    <source>
        <dbReference type="Proteomes" id="UP001152797"/>
    </source>
</evidence>
<reference evidence="1" key="1">
    <citation type="submission" date="2022-10" db="EMBL/GenBank/DDBJ databases">
        <authorList>
            <person name="Chen Y."/>
            <person name="Dougan E. K."/>
            <person name="Chan C."/>
            <person name="Rhodes N."/>
            <person name="Thang M."/>
        </authorList>
    </citation>
    <scope>NUCLEOTIDE SEQUENCE</scope>
</reference>
<keyword evidence="3" id="KW-1185">Reference proteome</keyword>
<gene>
    <name evidence="1" type="ORF">C1SCF055_LOCUS15486</name>
</gene>
<name>A0A9P1CBX5_9DINO</name>
<organism evidence="1">
    <name type="scientific">Cladocopium goreaui</name>
    <dbReference type="NCBI Taxonomy" id="2562237"/>
    <lineage>
        <taxon>Eukaryota</taxon>
        <taxon>Sar</taxon>
        <taxon>Alveolata</taxon>
        <taxon>Dinophyceae</taxon>
        <taxon>Suessiales</taxon>
        <taxon>Symbiodiniaceae</taxon>
        <taxon>Cladocopium</taxon>
    </lineage>
</organism>
<comment type="caution">
    <text evidence="1">The sequence shown here is derived from an EMBL/GenBank/DDBJ whole genome shotgun (WGS) entry which is preliminary data.</text>
</comment>
<protein>
    <submittedName>
        <fullName evidence="1">Uncharacterized protein</fullName>
    </submittedName>
</protein>
<dbReference type="EMBL" id="CAMXCT010001250">
    <property type="protein sequence ID" value="CAI3988288.1"/>
    <property type="molecule type" value="Genomic_DNA"/>
</dbReference>
<evidence type="ECO:0000313" key="1">
    <source>
        <dbReference type="EMBL" id="CAI3988288.1"/>
    </source>
</evidence>
<dbReference type="AlphaFoldDB" id="A0A9P1CBX5"/>
<feature type="non-terminal residue" evidence="1">
    <location>
        <position position="1"/>
    </location>
</feature>
<evidence type="ECO:0000313" key="2">
    <source>
        <dbReference type="EMBL" id="CAL1141663.1"/>
    </source>
</evidence>